<accession>A0A1D3L1Y6</accession>
<dbReference type="InterPro" id="IPR029056">
    <property type="entry name" value="Ribokinase-like"/>
</dbReference>
<dbReference type="SUPFAM" id="SSF53613">
    <property type="entry name" value="Ribokinase-like"/>
    <property type="match status" value="1"/>
</dbReference>
<dbReference type="AlphaFoldDB" id="A0A1D3L1Y6"/>
<dbReference type="GeneID" id="30411863"/>
<organism evidence="6 7">
    <name type="scientific">Methanobacterium congolense</name>
    <dbReference type="NCBI Taxonomy" id="118062"/>
    <lineage>
        <taxon>Archaea</taxon>
        <taxon>Methanobacteriati</taxon>
        <taxon>Methanobacteriota</taxon>
        <taxon>Methanomada group</taxon>
        <taxon>Methanobacteria</taxon>
        <taxon>Methanobacteriales</taxon>
        <taxon>Methanobacteriaceae</taxon>
        <taxon>Methanobacterium</taxon>
    </lineage>
</organism>
<feature type="domain" description="Carbohydrate kinase PfkB" evidence="5">
    <location>
        <begin position="5"/>
        <end position="303"/>
    </location>
</feature>
<dbReference type="OrthoDB" id="26949at2157"/>
<dbReference type="STRING" id="118062.MCBB_1015"/>
<dbReference type="InterPro" id="IPR011611">
    <property type="entry name" value="PfkB_dom"/>
</dbReference>
<keyword evidence="2 4" id="KW-0808">Transferase</keyword>
<keyword evidence="7" id="KW-1185">Reference proteome</keyword>
<evidence type="ECO:0000256" key="4">
    <source>
        <dbReference type="RuleBase" id="RU003704"/>
    </source>
</evidence>
<dbReference type="GO" id="GO:0016301">
    <property type="term" value="F:kinase activity"/>
    <property type="evidence" value="ECO:0007669"/>
    <property type="project" value="UniProtKB-KW"/>
</dbReference>
<dbReference type="Pfam" id="PF00294">
    <property type="entry name" value="PfkB"/>
    <property type="match status" value="1"/>
</dbReference>
<sequence>MNLDVVGFGALNLDKLYRVNKIACKDEESYITGLTESCGGSAANTIVGLSRLGMKTGFIGKVAGDREGCLLLRNLQNEGVNTEAVVQAPEGRSGSVSGFVDSEGQRALYVDPGVNDLIEPYEVPEDYIQGARVLHLTSFVANTCNQSLEAQKQLLNEIPDDVHVSFDPGMLYIERGLEFLEPFLQKTDILLINEAELKLLLNGAGESQDICECGSKKLLEYGVKMVVVKRGDRGAYVTDGQSSHFVDALNVECVDTTGAGDAFNAGFIYGFIRGENLLQATKIGNFTAACSVQKKGATDGLPDTSKLEEMDH</sequence>
<dbReference type="InterPro" id="IPR002139">
    <property type="entry name" value="Ribo/fructo_kinase"/>
</dbReference>
<dbReference type="PRINTS" id="PR00990">
    <property type="entry name" value="RIBOKINASE"/>
</dbReference>
<protein>
    <submittedName>
        <fullName evidence="6">Putative sugar kinase AF_0356</fullName>
        <ecNumber evidence="6">2.7.1.-</ecNumber>
    </submittedName>
</protein>
<dbReference type="Gene3D" id="3.40.1190.20">
    <property type="match status" value="1"/>
</dbReference>
<dbReference type="EMBL" id="LT607756">
    <property type="protein sequence ID" value="SCG85575.1"/>
    <property type="molecule type" value="Genomic_DNA"/>
</dbReference>
<dbReference type="Proteomes" id="UP000094707">
    <property type="component" value="Chromosome I"/>
</dbReference>
<dbReference type="PANTHER" id="PTHR10584">
    <property type="entry name" value="SUGAR KINASE"/>
    <property type="match status" value="1"/>
</dbReference>
<keyword evidence="3 4" id="KW-0418">Kinase</keyword>
<evidence type="ECO:0000256" key="2">
    <source>
        <dbReference type="ARBA" id="ARBA00022679"/>
    </source>
</evidence>
<name>A0A1D3L1Y6_9EURY</name>
<evidence type="ECO:0000256" key="3">
    <source>
        <dbReference type="ARBA" id="ARBA00022777"/>
    </source>
</evidence>
<dbReference type="PANTHER" id="PTHR10584:SF166">
    <property type="entry name" value="RIBOKINASE"/>
    <property type="match status" value="1"/>
</dbReference>
<dbReference type="GO" id="GO:0006796">
    <property type="term" value="P:phosphate-containing compound metabolic process"/>
    <property type="evidence" value="ECO:0007669"/>
    <property type="project" value="UniProtKB-ARBA"/>
</dbReference>
<evidence type="ECO:0000313" key="7">
    <source>
        <dbReference type="Proteomes" id="UP000094707"/>
    </source>
</evidence>
<dbReference type="PROSITE" id="PS00584">
    <property type="entry name" value="PFKB_KINASES_2"/>
    <property type="match status" value="1"/>
</dbReference>
<dbReference type="KEGG" id="mcub:MCBB_1015"/>
<dbReference type="RefSeq" id="WP_071906722.1">
    <property type="nucleotide sequence ID" value="NZ_LT607756.1"/>
</dbReference>
<evidence type="ECO:0000259" key="5">
    <source>
        <dbReference type="Pfam" id="PF00294"/>
    </source>
</evidence>
<evidence type="ECO:0000313" key="6">
    <source>
        <dbReference type="EMBL" id="SCG85575.1"/>
    </source>
</evidence>
<dbReference type="CDD" id="cd01942">
    <property type="entry name" value="ribokinase_group_A"/>
    <property type="match status" value="1"/>
</dbReference>
<comment type="similarity">
    <text evidence="1 4">Belongs to the carbohydrate kinase PfkB family.</text>
</comment>
<evidence type="ECO:0000256" key="1">
    <source>
        <dbReference type="ARBA" id="ARBA00010688"/>
    </source>
</evidence>
<proteinExistence type="inferred from homology"/>
<dbReference type="PATRIC" id="fig|129848.4.peg.1021"/>
<dbReference type="EC" id="2.7.1.-" evidence="6"/>
<gene>
    <name evidence="6" type="ORF">MCBB_1015</name>
</gene>
<reference evidence="6 7" key="1">
    <citation type="submission" date="2016-08" db="EMBL/GenBank/DDBJ databases">
        <authorList>
            <person name="Seilhamer J.J."/>
        </authorList>
    </citation>
    <scope>NUCLEOTIDE SEQUENCE [LARGE SCALE GENOMIC DNA]</scope>
    <source>
        <strain evidence="6">Buetzberg</strain>
    </source>
</reference>
<dbReference type="InterPro" id="IPR002173">
    <property type="entry name" value="Carboh/pur_kinase_PfkB_CS"/>
</dbReference>